<reference evidence="2 3" key="1">
    <citation type="submission" date="2024-09" db="EMBL/GenBank/DDBJ databases">
        <title>Chromosome-scale assembly of Riccia fluitans.</title>
        <authorList>
            <person name="Paukszto L."/>
            <person name="Sawicki J."/>
            <person name="Karawczyk K."/>
            <person name="Piernik-Szablinska J."/>
            <person name="Szczecinska M."/>
            <person name="Mazdziarz M."/>
        </authorList>
    </citation>
    <scope>NUCLEOTIDE SEQUENCE [LARGE SCALE GENOMIC DNA]</scope>
    <source>
        <strain evidence="2">Rf_01</strain>
        <tissue evidence="2">Aerial parts of the thallus</tissue>
    </source>
</reference>
<feature type="compositionally biased region" description="Basic and acidic residues" evidence="1">
    <location>
        <begin position="31"/>
        <end position="45"/>
    </location>
</feature>
<comment type="caution">
    <text evidence="2">The sequence shown here is derived from an EMBL/GenBank/DDBJ whole genome shotgun (WGS) entry which is preliminary data.</text>
</comment>
<proteinExistence type="predicted"/>
<evidence type="ECO:0000313" key="2">
    <source>
        <dbReference type="EMBL" id="KAL2650386.1"/>
    </source>
</evidence>
<sequence>MGDSAVEILEPAGYNQHPRAKWTVDSKRIVAEDPDGRTERERFEEPNPVGPTPVKAPALRHYDGRPAVWPSIRFWRIRRLVNVSLRAIHLL</sequence>
<feature type="region of interest" description="Disordered" evidence="1">
    <location>
        <begin position="31"/>
        <end position="57"/>
    </location>
</feature>
<name>A0ABD1ZG19_9MARC</name>
<evidence type="ECO:0000313" key="3">
    <source>
        <dbReference type="Proteomes" id="UP001605036"/>
    </source>
</evidence>
<protein>
    <submittedName>
        <fullName evidence="2">Uncharacterized protein</fullName>
    </submittedName>
</protein>
<accession>A0ABD1ZG19</accession>
<evidence type="ECO:0000256" key="1">
    <source>
        <dbReference type="SAM" id="MobiDB-lite"/>
    </source>
</evidence>
<gene>
    <name evidence="2" type="ORF">R1flu_018514</name>
</gene>
<dbReference type="Proteomes" id="UP001605036">
    <property type="component" value="Unassembled WGS sequence"/>
</dbReference>
<organism evidence="2 3">
    <name type="scientific">Riccia fluitans</name>
    <dbReference type="NCBI Taxonomy" id="41844"/>
    <lineage>
        <taxon>Eukaryota</taxon>
        <taxon>Viridiplantae</taxon>
        <taxon>Streptophyta</taxon>
        <taxon>Embryophyta</taxon>
        <taxon>Marchantiophyta</taxon>
        <taxon>Marchantiopsida</taxon>
        <taxon>Marchantiidae</taxon>
        <taxon>Marchantiales</taxon>
        <taxon>Ricciaceae</taxon>
        <taxon>Riccia</taxon>
    </lineage>
</organism>
<dbReference type="EMBL" id="JBHFFA010000001">
    <property type="protein sequence ID" value="KAL2650386.1"/>
    <property type="molecule type" value="Genomic_DNA"/>
</dbReference>
<keyword evidence="3" id="KW-1185">Reference proteome</keyword>
<dbReference type="AlphaFoldDB" id="A0ABD1ZG19"/>